<accession>A0AA48SG51</accession>
<dbReference type="EMBL" id="BK063521">
    <property type="protein sequence ID" value="DBA13198.1"/>
    <property type="molecule type" value="Viral_cRNA"/>
</dbReference>
<reference evidence="3" key="1">
    <citation type="journal article" date="2023" name="bioRxiv">
        <title>Diving Deep into Fish Bornaviruses: Uncovering Hidden Diversity and Transcriptional Strategies through Comprehensive Data Mining.</title>
        <authorList>
            <person name="Eshak M."/>
            <person name="Rubbenstroth D."/>
            <person name="Beer M."/>
            <person name="Pfaff F."/>
        </authorList>
    </citation>
    <scope>NUCLEOTIDE SEQUENCE</scope>
    <source>
        <strain evidence="3">SRS2622285</strain>
    </source>
</reference>
<gene>
    <name evidence="3" type="primary">P</name>
</gene>
<feature type="region of interest" description="Disordered" evidence="2">
    <location>
        <begin position="1"/>
        <end position="20"/>
    </location>
</feature>
<feature type="coiled-coil region" evidence="1">
    <location>
        <begin position="109"/>
        <end position="136"/>
    </location>
</feature>
<feature type="compositionally biased region" description="Basic residues" evidence="2">
    <location>
        <begin position="42"/>
        <end position="53"/>
    </location>
</feature>
<evidence type="ECO:0000313" key="3">
    <source>
        <dbReference type="EMBL" id="DBA13198.1"/>
    </source>
</evidence>
<protein>
    <submittedName>
        <fullName evidence="3">Phosphoprotein</fullName>
    </submittedName>
</protein>
<organism evidence="3">
    <name type="scientific">Murray-Darling carp cultervirus</name>
    <dbReference type="NCBI Taxonomy" id="2830720"/>
    <lineage>
        <taxon>Viruses</taxon>
        <taxon>Riboviria</taxon>
        <taxon>Orthornavirae</taxon>
        <taxon>Negarnaviricota</taxon>
        <taxon>Haploviricotina</taxon>
        <taxon>Monjiviricetes</taxon>
        <taxon>Mononegavirales</taxon>
        <taxon>Bornaviridae</taxon>
        <taxon>Cultervirus</taxon>
    </lineage>
</organism>
<evidence type="ECO:0000256" key="1">
    <source>
        <dbReference type="SAM" id="Coils"/>
    </source>
</evidence>
<name>A0AA48SG51_9MONO</name>
<feature type="region of interest" description="Disordered" evidence="2">
    <location>
        <begin position="39"/>
        <end position="79"/>
    </location>
</feature>
<feature type="region of interest" description="Disordered" evidence="2">
    <location>
        <begin position="160"/>
        <end position="188"/>
    </location>
</feature>
<sequence>MSTLRGKKAGQPKPAKQKVTLEAGLEKVQYGPLVTKEELARAAKRGGRSRSPHRPPSESGVQPCLEEEEEAAEAAASSAMSIINQTSSLAEAIELLKQMVSEITNKSPQEQMMKDIKEIKETLNKLEVSIAALSRHVHQLSLSGLVGKAIPSTDTVSFSPGATLYPPLPGNVAGPSAPPPPTVDDYPF</sequence>
<proteinExistence type="predicted"/>
<keyword evidence="1" id="KW-0175">Coiled coil</keyword>
<evidence type="ECO:0000256" key="2">
    <source>
        <dbReference type="SAM" id="MobiDB-lite"/>
    </source>
</evidence>
<feature type="compositionally biased region" description="Basic residues" evidence="2">
    <location>
        <begin position="1"/>
        <end position="10"/>
    </location>
</feature>